<organism evidence="2">
    <name type="scientific">Nothobranchius kadleci</name>
    <name type="common">African annual killifish</name>
    <dbReference type="NCBI Taxonomy" id="1051664"/>
    <lineage>
        <taxon>Eukaryota</taxon>
        <taxon>Metazoa</taxon>
        <taxon>Chordata</taxon>
        <taxon>Craniata</taxon>
        <taxon>Vertebrata</taxon>
        <taxon>Euteleostomi</taxon>
        <taxon>Actinopterygii</taxon>
        <taxon>Neopterygii</taxon>
        <taxon>Teleostei</taxon>
        <taxon>Neoteleostei</taxon>
        <taxon>Acanthomorphata</taxon>
        <taxon>Ovalentaria</taxon>
        <taxon>Atherinomorphae</taxon>
        <taxon>Cyprinodontiformes</taxon>
        <taxon>Nothobranchiidae</taxon>
        <taxon>Nothobranchius</taxon>
    </lineage>
</organism>
<feature type="domain" description="HAT C-terminal dimerisation" evidence="1">
    <location>
        <begin position="179"/>
        <end position="218"/>
    </location>
</feature>
<reference evidence="2" key="1">
    <citation type="submission" date="2016-05" db="EMBL/GenBank/DDBJ databases">
        <authorList>
            <person name="Lavstsen T."/>
            <person name="Jespersen J.S."/>
        </authorList>
    </citation>
    <scope>NUCLEOTIDE SEQUENCE</scope>
    <source>
        <tissue evidence="2">Brain</tissue>
    </source>
</reference>
<dbReference type="SUPFAM" id="SSF53098">
    <property type="entry name" value="Ribonuclease H-like"/>
    <property type="match status" value="1"/>
</dbReference>
<protein>
    <recommendedName>
        <fullName evidence="1">HAT C-terminal dimerisation domain-containing protein</fullName>
    </recommendedName>
</protein>
<dbReference type="GO" id="GO:0046983">
    <property type="term" value="F:protein dimerization activity"/>
    <property type="evidence" value="ECO:0007669"/>
    <property type="project" value="InterPro"/>
</dbReference>
<dbReference type="Pfam" id="PF05699">
    <property type="entry name" value="Dimer_Tnp_hAT"/>
    <property type="match status" value="1"/>
</dbReference>
<reference evidence="2" key="2">
    <citation type="submission" date="2016-06" db="EMBL/GenBank/DDBJ databases">
        <title>The genome of a short-lived fish provides insights into sex chromosome evolution and the genetic control of aging.</title>
        <authorList>
            <person name="Reichwald K."/>
            <person name="Felder M."/>
            <person name="Petzold A."/>
            <person name="Koch P."/>
            <person name="Groth M."/>
            <person name="Platzer M."/>
        </authorList>
    </citation>
    <scope>NUCLEOTIDE SEQUENCE</scope>
    <source>
        <tissue evidence="2">Brain</tissue>
    </source>
</reference>
<dbReference type="InterPro" id="IPR008906">
    <property type="entry name" value="HATC_C_dom"/>
</dbReference>
<name>A0A1A8BG53_NOTKA</name>
<dbReference type="PANTHER" id="PTHR46880:SF5">
    <property type="entry name" value="DUF4371 DOMAIN-CONTAINING PROTEIN"/>
    <property type="match status" value="1"/>
</dbReference>
<proteinExistence type="predicted"/>
<accession>A0A1A8BG53</accession>
<evidence type="ECO:0000259" key="1">
    <source>
        <dbReference type="Pfam" id="PF05699"/>
    </source>
</evidence>
<gene>
    <name evidence="2" type="primary">CR762475.1</name>
</gene>
<sequence length="234" mass="26686">MKDVLMHVVLLSKHFQREDLDFSTAQPMVESTKEALKEIIVHPGPAETEFFSSLDGNKFKGDKIFDCHTQKPAFDDMKSRYVGSLITEIERRFPCETLDLLSWFTILEPKKVRELFSLWLEKLDNLLAHFSNDVSAVDGRSEFALLKQTMVSSDSYASLTFQQFAEAILSDHRGVLTDMEKLSKIALVIPVASVSCERGFSTQNRIKTRFRNSLEFKSHPSDADFRAWPSARAV</sequence>
<dbReference type="AlphaFoldDB" id="A0A1A8BG53"/>
<dbReference type="EMBL" id="HADZ01002253">
    <property type="protein sequence ID" value="SBP66194.1"/>
    <property type="molecule type" value="Transcribed_RNA"/>
</dbReference>
<dbReference type="PANTHER" id="PTHR46880">
    <property type="entry name" value="RAS-ASSOCIATING DOMAIN-CONTAINING PROTEIN"/>
    <property type="match status" value="1"/>
</dbReference>
<dbReference type="InterPro" id="IPR012337">
    <property type="entry name" value="RNaseH-like_sf"/>
</dbReference>
<evidence type="ECO:0000313" key="2">
    <source>
        <dbReference type="EMBL" id="SBP66194.1"/>
    </source>
</evidence>